<dbReference type="GO" id="GO:0004222">
    <property type="term" value="F:metalloendopeptidase activity"/>
    <property type="evidence" value="ECO:0007669"/>
    <property type="project" value="InterPro"/>
</dbReference>
<dbReference type="EC" id="3.4.24.-" evidence="10"/>
<evidence type="ECO:0000256" key="7">
    <source>
        <dbReference type="ARBA" id="ARBA00023049"/>
    </source>
</evidence>
<dbReference type="Gene3D" id="3.40.390.10">
    <property type="entry name" value="Collagenase (Catalytic Domain)"/>
    <property type="match status" value="1"/>
</dbReference>
<dbReference type="GO" id="GO:0005886">
    <property type="term" value="C:plasma membrane"/>
    <property type="evidence" value="ECO:0007669"/>
    <property type="project" value="TreeGrafter"/>
</dbReference>
<accession>A0A239VD69</accession>
<keyword evidence="4" id="KW-0479">Metal-binding</keyword>
<evidence type="ECO:0000313" key="11">
    <source>
        <dbReference type="Proteomes" id="UP000242637"/>
    </source>
</evidence>
<dbReference type="InterPro" id="IPR042089">
    <property type="entry name" value="Peptidase_M13_dom_2"/>
</dbReference>
<dbReference type="Pfam" id="PF01431">
    <property type="entry name" value="Peptidase_M13"/>
    <property type="match status" value="1"/>
</dbReference>
<evidence type="ECO:0000256" key="2">
    <source>
        <dbReference type="ARBA" id="ARBA00007357"/>
    </source>
</evidence>
<evidence type="ECO:0000259" key="8">
    <source>
        <dbReference type="Pfam" id="PF01431"/>
    </source>
</evidence>
<evidence type="ECO:0000256" key="6">
    <source>
        <dbReference type="ARBA" id="ARBA00022833"/>
    </source>
</evidence>
<keyword evidence="7" id="KW-0482">Metalloprotease</keyword>
<dbReference type="OrthoDB" id="9775677at2"/>
<keyword evidence="6" id="KW-0862">Zinc</keyword>
<dbReference type="SUPFAM" id="SSF55486">
    <property type="entry name" value="Metalloproteases ('zincins'), catalytic domain"/>
    <property type="match status" value="1"/>
</dbReference>
<evidence type="ECO:0000313" key="10">
    <source>
        <dbReference type="EMBL" id="SNV20122.1"/>
    </source>
</evidence>
<dbReference type="PROSITE" id="PS51885">
    <property type="entry name" value="NEPRILYSIN"/>
    <property type="match status" value="1"/>
</dbReference>
<evidence type="ECO:0000256" key="3">
    <source>
        <dbReference type="ARBA" id="ARBA00022670"/>
    </source>
</evidence>
<gene>
    <name evidence="10" type="primary">pepO</name>
    <name evidence="10" type="ORF">SAMEA4475696_00922</name>
</gene>
<evidence type="ECO:0000256" key="1">
    <source>
        <dbReference type="ARBA" id="ARBA00001947"/>
    </source>
</evidence>
<dbReference type="InterPro" id="IPR000718">
    <property type="entry name" value="Peptidase_M13"/>
</dbReference>
<dbReference type="Pfam" id="PF05649">
    <property type="entry name" value="Peptidase_M13_N"/>
    <property type="match status" value="1"/>
</dbReference>
<dbReference type="AlphaFoldDB" id="A0A239VD69"/>
<organism evidence="10 11">
    <name type="scientific">Dermatophilus congolensis</name>
    <dbReference type="NCBI Taxonomy" id="1863"/>
    <lineage>
        <taxon>Bacteria</taxon>
        <taxon>Bacillati</taxon>
        <taxon>Actinomycetota</taxon>
        <taxon>Actinomycetes</taxon>
        <taxon>Micrococcales</taxon>
        <taxon>Dermatophilaceae</taxon>
        <taxon>Dermatophilus</taxon>
    </lineage>
</organism>
<dbReference type="Gene3D" id="1.10.1380.10">
    <property type="entry name" value="Neutral endopeptidase , domain2"/>
    <property type="match status" value="1"/>
</dbReference>
<dbReference type="GO" id="GO:0046872">
    <property type="term" value="F:metal ion binding"/>
    <property type="evidence" value="ECO:0007669"/>
    <property type="project" value="UniProtKB-KW"/>
</dbReference>
<proteinExistence type="inferred from homology"/>
<evidence type="ECO:0000256" key="5">
    <source>
        <dbReference type="ARBA" id="ARBA00022801"/>
    </source>
</evidence>
<dbReference type="InterPro" id="IPR024079">
    <property type="entry name" value="MetalloPept_cat_dom_sf"/>
</dbReference>
<keyword evidence="3" id="KW-0645">Protease</keyword>
<reference evidence="10 11" key="1">
    <citation type="submission" date="2017-06" db="EMBL/GenBank/DDBJ databases">
        <authorList>
            <consortium name="Pathogen Informatics"/>
        </authorList>
    </citation>
    <scope>NUCLEOTIDE SEQUENCE [LARGE SCALE GENOMIC DNA]</scope>
    <source>
        <strain evidence="10 11">NCTC13039</strain>
    </source>
</reference>
<dbReference type="InterPro" id="IPR008753">
    <property type="entry name" value="Peptidase_M13_N"/>
</dbReference>
<feature type="domain" description="Peptidase M13 C-terminal" evidence="8">
    <location>
        <begin position="465"/>
        <end position="667"/>
    </location>
</feature>
<protein>
    <submittedName>
        <fullName evidence="10">Neutral endopeptidase</fullName>
        <ecNumber evidence="10">3.4.24.-</ecNumber>
    </submittedName>
</protein>
<dbReference type="PANTHER" id="PTHR11733">
    <property type="entry name" value="ZINC METALLOPROTEASE FAMILY M13 NEPRILYSIN-RELATED"/>
    <property type="match status" value="1"/>
</dbReference>
<comment type="cofactor">
    <cofactor evidence="1">
        <name>Zn(2+)</name>
        <dbReference type="ChEBI" id="CHEBI:29105"/>
    </cofactor>
</comment>
<dbReference type="RefSeq" id="WP_034400952.1">
    <property type="nucleotide sequence ID" value="NZ_JAAFNI010000001.1"/>
</dbReference>
<dbReference type="Proteomes" id="UP000242637">
    <property type="component" value="Chromosome 1"/>
</dbReference>
<keyword evidence="11" id="KW-1185">Reference proteome</keyword>
<dbReference type="KEGG" id="dco:SAMEA4475696_0922"/>
<dbReference type="EMBL" id="LT906453">
    <property type="protein sequence ID" value="SNV20122.1"/>
    <property type="molecule type" value="Genomic_DNA"/>
</dbReference>
<dbReference type="PANTHER" id="PTHR11733:SF167">
    <property type="entry name" value="FI17812P1-RELATED"/>
    <property type="match status" value="1"/>
</dbReference>
<name>A0A239VD69_9MICO</name>
<comment type="similarity">
    <text evidence="2">Belongs to the peptidase M13 family.</text>
</comment>
<dbReference type="PRINTS" id="PR00786">
    <property type="entry name" value="NEPRILYSIN"/>
</dbReference>
<keyword evidence="5 10" id="KW-0378">Hydrolase</keyword>
<feature type="domain" description="Peptidase M13 N-terminal" evidence="9">
    <location>
        <begin position="21"/>
        <end position="413"/>
    </location>
</feature>
<dbReference type="GeneID" id="63459171"/>
<evidence type="ECO:0000256" key="4">
    <source>
        <dbReference type="ARBA" id="ARBA00022723"/>
    </source>
</evidence>
<sequence>MSIDQLRSGVDVDAFDRSIRPQDDLFGFVNGGWAARTEIPADRGRFGTFDVLRDTAQEHMREIVDRAAEAAAEGDQGDELAGVRAQVGALYASFMDVEQVEAAGVSPLVDAVSGVIEAADAQQLWARLGVLQREGVAGAVAVFVDTDRRASDSYVTNVYQSGLGLPDEAYYREEDHAEVREQYVKHIERTFALLAEHAPELVAPLGAEGEIARAVMMHETVLASHHWNRVAARDAVATYNKVSFDGLVELAPAVPWRAWLDGAGAPEGGPGEFVVAMPSYVQGLSELVQSAELLEWKRWAVWSVLRSWSSYLPGAFDQEHFDFYGRVLTGTTVQRDRWRRGVALVDGLIGEAAGRLYVAERFKPESKARVQELVSNLIEAYRRDISDLDWMSEATKARALEKLSLFTPKIGYPDSWRDYSGLRVEADDLIGNVRRAMAFETDREWRKLGGPVDRGEWFMTPQTVNAYYNPGMNEIVFPAAILQPPFFDPEADDAVNYGAIGSVIGHEIGHGFDDQGSKYDGRGNLEDWWTEEDRERFDERATALIAQYEGLRTRDLPEEKVNGALTVGENIGDLGGVTISYLAYLISLDGAEPALLDGLTGQQRFFVGWAQAWRGKSRPQEARRLLKIDPHSPVDLRANIVRNLTEFHEAFEVAPGDGLWLAPSERVRIW</sequence>
<dbReference type="CDD" id="cd08662">
    <property type="entry name" value="M13"/>
    <property type="match status" value="1"/>
</dbReference>
<dbReference type="STRING" id="1121387.GCA_000429885_01165"/>
<dbReference type="InterPro" id="IPR018497">
    <property type="entry name" value="Peptidase_M13_C"/>
</dbReference>
<dbReference type="GO" id="GO:0016485">
    <property type="term" value="P:protein processing"/>
    <property type="evidence" value="ECO:0007669"/>
    <property type="project" value="TreeGrafter"/>
</dbReference>
<evidence type="ECO:0000259" key="9">
    <source>
        <dbReference type="Pfam" id="PF05649"/>
    </source>
</evidence>